<dbReference type="InterPro" id="IPR037069">
    <property type="entry name" value="AcylCoA_DH/ox_N_sf"/>
</dbReference>
<sequence>MDETTALRQAVRGLLAKRSEPRTAVETPLGYDHELWSILTGQIGVAALAVPERYGGAGATLAELCVVLHELGRTLTPCPLLGSAVVAAQALLATGDTDACARLLPGIAEGTRVATLAWSGPDGGWSPERPAVKADGSTLTGTACYVLDGDLADVLLVAARTTGGTGLFEVDATAAGVRREHTPSLDPARRLAIVDLAGVPARRLDRGDYTPCLRHVRDVALVALAAEQTGAAERALEATVEYSLQRHQFGRPIGAFQALKHRMADAFVRLEQARSAVHAALRSAVGDTPELPLDAAVAKIVCAEALRHIAAEMIQLHGGIAITWEHDAHLYFRRAHGSAQLFGEPEAHVAALAVCGVPGGGV</sequence>
<keyword evidence="5" id="KW-0560">Oxidoreductase</keyword>
<organism evidence="8 9">
    <name type="scientific">Prauserella flavalba</name>
    <dbReference type="NCBI Taxonomy" id="1477506"/>
    <lineage>
        <taxon>Bacteria</taxon>
        <taxon>Bacillati</taxon>
        <taxon>Actinomycetota</taxon>
        <taxon>Actinomycetes</taxon>
        <taxon>Pseudonocardiales</taxon>
        <taxon>Pseudonocardiaceae</taxon>
        <taxon>Prauserella</taxon>
    </lineage>
</organism>
<keyword evidence="9" id="KW-1185">Reference proteome</keyword>
<dbReference type="AlphaFoldDB" id="A0A318LP64"/>
<dbReference type="SUPFAM" id="SSF56645">
    <property type="entry name" value="Acyl-CoA dehydrogenase NM domain-like"/>
    <property type="match status" value="1"/>
</dbReference>
<dbReference type="RefSeq" id="WP_110338026.1">
    <property type="nucleotide sequence ID" value="NZ_MASU01000006.1"/>
</dbReference>
<dbReference type="Proteomes" id="UP000247892">
    <property type="component" value="Unassembled WGS sequence"/>
</dbReference>
<name>A0A318LP64_9PSEU</name>
<evidence type="ECO:0000313" key="9">
    <source>
        <dbReference type="Proteomes" id="UP000247892"/>
    </source>
</evidence>
<dbReference type="CDD" id="cd00567">
    <property type="entry name" value="ACAD"/>
    <property type="match status" value="1"/>
</dbReference>
<dbReference type="Gene3D" id="2.40.110.10">
    <property type="entry name" value="Butyryl-CoA Dehydrogenase, subunit A, domain 2"/>
    <property type="match status" value="1"/>
</dbReference>
<comment type="similarity">
    <text evidence="2">Belongs to the acyl-CoA dehydrogenase family.</text>
</comment>
<evidence type="ECO:0000259" key="7">
    <source>
        <dbReference type="Pfam" id="PF02771"/>
    </source>
</evidence>
<evidence type="ECO:0000256" key="2">
    <source>
        <dbReference type="ARBA" id="ARBA00009347"/>
    </source>
</evidence>
<proteinExistence type="inferred from homology"/>
<evidence type="ECO:0000313" key="8">
    <source>
        <dbReference type="EMBL" id="PXY34009.1"/>
    </source>
</evidence>
<dbReference type="GO" id="GO:0003995">
    <property type="term" value="F:acyl-CoA dehydrogenase activity"/>
    <property type="evidence" value="ECO:0007669"/>
    <property type="project" value="TreeGrafter"/>
</dbReference>
<dbReference type="PANTHER" id="PTHR43884">
    <property type="entry name" value="ACYL-COA DEHYDROGENASE"/>
    <property type="match status" value="1"/>
</dbReference>
<dbReference type="PANTHER" id="PTHR43884:SF20">
    <property type="entry name" value="ACYL-COA DEHYDROGENASE FADE28"/>
    <property type="match status" value="1"/>
</dbReference>
<evidence type="ECO:0000259" key="6">
    <source>
        <dbReference type="Pfam" id="PF00441"/>
    </source>
</evidence>
<dbReference type="InterPro" id="IPR009100">
    <property type="entry name" value="AcylCoA_DH/oxidase_NM_dom_sf"/>
</dbReference>
<accession>A0A318LP64</accession>
<dbReference type="InterPro" id="IPR046373">
    <property type="entry name" value="Acyl-CoA_Oxase/DH_mid-dom_sf"/>
</dbReference>
<comment type="caution">
    <text evidence="8">The sequence shown here is derived from an EMBL/GenBank/DDBJ whole genome shotgun (WGS) entry which is preliminary data.</text>
</comment>
<dbReference type="Gene3D" id="1.10.540.10">
    <property type="entry name" value="Acyl-CoA dehydrogenase/oxidase, N-terminal domain"/>
    <property type="match status" value="1"/>
</dbReference>
<evidence type="ECO:0000256" key="3">
    <source>
        <dbReference type="ARBA" id="ARBA00022630"/>
    </source>
</evidence>
<keyword evidence="4" id="KW-0274">FAD</keyword>
<evidence type="ECO:0000256" key="4">
    <source>
        <dbReference type="ARBA" id="ARBA00022827"/>
    </source>
</evidence>
<dbReference type="SUPFAM" id="SSF47203">
    <property type="entry name" value="Acyl-CoA dehydrogenase C-terminal domain-like"/>
    <property type="match status" value="1"/>
</dbReference>
<keyword evidence="3" id="KW-0285">Flavoprotein</keyword>
<feature type="domain" description="Acyl-CoA dehydrogenase/oxidase N-terminal" evidence="7">
    <location>
        <begin position="2"/>
        <end position="110"/>
    </location>
</feature>
<comment type="cofactor">
    <cofactor evidence="1">
        <name>FAD</name>
        <dbReference type="ChEBI" id="CHEBI:57692"/>
    </cofactor>
</comment>
<dbReference type="InterPro" id="IPR013786">
    <property type="entry name" value="AcylCoA_DH/ox_N"/>
</dbReference>
<dbReference type="InterPro" id="IPR009075">
    <property type="entry name" value="AcylCo_DH/oxidase_C"/>
</dbReference>
<protein>
    <submittedName>
        <fullName evidence="8">Acyl-CoA dehydrogenase</fullName>
    </submittedName>
</protein>
<dbReference type="OrthoDB" id="8677713at2"/>
<dbReference type="Gene3D" id="1.20.140.10">
    <property type="entry name" value="Butyryl-CoA Dehydrogenase, subunit A, domain 3"/>
    <property type="match status" value="1"/>
</dbReference>
<dbReference type="EMBL" id="MASU01000006">
    <property type="protein sequence ID" value="PXY34009.1"/>
    <property type="molecule type" value="Genomic_DNA"/>
</dbReference>
<gene>
    <name evidence="8" type="ORF">BA062_17550</name>
</gene>
<dbReference type="Pfam" id="PF00441">
    <property type="entry name" value="Acyl-CoA_dh_1"/>
    <property type="match status" value="1"/>
</dbReference>
<feature type="domain" description="Acyl-CoA dehydrogenase/oxidase C-terminal" evidence="6">
    <location>
        <begin position="223"/>
        <end position="350"/>
    </location>
</feature>
<reference evidence="8 9" key="1">
    <citation type="submission" date="2016-07" db="EMBL/GenBank/DDBJ databases">
        <title>Draft genome sequence of Prauserella sp. YIM 121212, isolated from alkaline soil.</title>
        <authorList>
            <person name="Ruckert C."/>
            <person name="Albersmeier A."/>
            <person name="Jiang C.-L."/>
            <person name="Jiang Y."/>
            <person name="Kalinowski J."/>
            <person name="Schneider O."/>
            <person name="Winkler A."/>
            <person name="Zotchev S.B."/>
        </authorList>
    </citation>
    <scope>NUCLEOTIDE SEQUENCE [LARGE SCALE GENOMIC DNA]</scope>
    <source>
        <strain evidence="8 9">YIM 121212</strain>
    </source>
</reference>
<evidence type="ECO:0000256" key="5">
    <source>
        <dbReference type="ARBA" id="ARBA00023002"/>
    </source>
</evidence>
<dbReference type="InterPro" id="IPR036250">
    <property type="entry name" value="AcylCo_DH-like_C"/>
</dbReference>
<dbReference type="GO" id="GO:0050660">
    <property type="term" value="F:flavin adenine dinucleotide binding"/>
    <property type="evidence" value="ECO:0007669"/>
    <property type="project" value="InterPro"/>
</dbReference>
<dbReference type="Pfam" id="PF02771">
    <property type="entry name" value="Acyl-CoA_dh_N"/>
    <property type="match status" value="1"/>
</dbReference>
<evidence type="ECO:0000256" key="1">
    <source>
        <dbReference type="ARBA" id="ARBA00001974"/>
    </source>
</evidence>